<evidence type="ECO:0000256" key="1">
    <source>
        <dbReference type="ARBA" id="ARBA00001954"/>
    </source>
</evidence>
<dbReference type="GO" id="GO:0005506">
    <property type="term" value="F:iron ion binding"/>
    <property type="evidence" value="ECO:0007669"/>
    <property type="project" value="UniProtKB-ARBA"/>
</dbReference>
<comment type="caution">
    <text evidence="2">The sequence shown here is derived from an EMBL/GenBank/DDBJ whole genome shotgun (WGS) entry which is preliminary data.</text>
</comment>
<dbReference type="SUPFAM" id="SSF51197">
    <property type="entry name" value="Clavaminate synthase-like"/>
    <property type="match status" value="1"/>
</dbReference>
<dbReference type="EMBL" id="JACHXU010000034">
    <property type="protein sequence ID" value="MBB3210273.1"/>
    <property type="molecule type" value="Genomic_DNA"/>
</dbReference>
<dbReference type="Gene3D" id="2.60.120.620">
    <property type="entry name" value="q2cbj1_9rhob like domain"/>
    <property type="match status" value="1"/>
</dbReference>
<proteinExistence type="predicted"/>
<dbReference type="GO" id="GO:0016706">
    <property type="term" value="F:2-oxoglutarate-dependent dioxygenase activity"/>
    <property type="evidence" value="ECO:0007669"/>
    <property type="project" value="UniProtKB-ARBA"/>
</dbReference>
<dbReference type="AlphaFoldDB" id="A0A7W5E530"/>
<sequence length="252" mass="28560">MKLIERYGYRILRDVITENDCEMIGSDIASILQANATDRIENREGGVVGGRNLIEHESLWKRWIADRRITQMIREYVGTNACVVRVLFFDKPPGQGWALALHRDRTIAVREHHNPPAPFSKPTRKAGVSHVEATDEVLTRMLTLRLHLDPMKADNGALFVVPRSHLTASIADEDLARQLAEEPVIPEEPQTIFCRAGDVFAMRPLLSHGSHATDPHTQLRRRVLHLEIAPEDVLPAPYRWHSAKSLNLDEGR</sequence>
<evidence type="ECO:0000313" key="3">
    <source>
        <dbReference type="Proteomes" id="UP000536179"/>
    </source>
</evidence>
<keyword evidence="2" id="KW-0223">Dioxygenase</keyword>
<protein>
    <submittedName>
        <fullName evidence="2">Ectoine hydroxylase-related dioxygenase (Phytanoyl-CoA dioxygenase family)</fullName>
    </submittedName>
</protein>
<reference evidence="2 3" key="1">
    <citation type="submission" date="2020-08" db="EMBL/GenBank/DDBJ databases">
        <title>Genomic Encyclopedia of Type Strains, Phase III (KMG-III): the genomes of soil and plant-associated and newly described type strains.</title>
        <authorList>
            <person name="Whitman W."/>
        </authorList>
    </citation>
    <scope>NUCLEOTIDE SEQUENCE [LARGE SCALE GENOMIC DNA]</scope>
    <source>
        <strain evidence="2 3">CECT 8075</strain>
    </source>
</reference>
<dbReference type="Proteomes" id="UP000536179">
    <property type="component" value="Unassembled WGS sequence"/>
</dbReference>
<gene>
    <name evidence="2" type="ORF">FHS27_006120</name>
</gene>
<keyword evidence="3" id="KW-1185">Reference proteome</keyword>
<comment type="cofactor">
    <cofactor evidence="1">
        <name>Fe(2+)</name>
        <dbReference type="ChEBI" id="CHEBI:29033"/>
    </cofactor>
</comment>
<accession>A0A7W5E530</accession>
<keyword evidence="2" id="KW-0560">Oxidoreductase</keyword>
<dbReference type="RefSeq" id="WP_184309478.1">
    <property type="nucleotide sequence ID" value="NZ_JACHXU010000034.1"/>
</dbReference>
<dbReference type="Pfam" id="PF05721">
    <property type="entry name" value="PhyH"/>
    <property type="match status" value="1"/>
</dbReference>
<dbReference type="PANTHER" id="PTHR20883">
    <property type="entry name" value="PHYTANOYL-COA DIOXYGENASE DOMAIN CONTAINING 1"/>
    <property type="match status" value="1"/>
</dbReference>
<evidence type="ECO:0000313" key="2">
    <source>
        <dbReference type="EMBL" id="MBB3210273.1"/>
    </source>
</evidence>
<name>A0A7W5E530_9BACT</name>
<dbReference type="InterPro" id="IPR008775">
    <property type="entry name" value="Phytyl_CoA_dOase-like"/>
</dbReference>
<dbReference type="PANTHER" id="PTHR20883:SF48">
    <property type="entry name" value="ECTOINE DIOXYGENASE"/>
    <property type="match status" value="1"/>
</dbReference>
<organism evidence="2 3">
    <name type="scientific">Aporhodopirellula rubra</name>
    <dbReference type="NCBI Taxonomy" id="980271"/>
    <lineage>
        <taxon>Bacteria</taxon>
        <taxon>Pseudomonadati</taxon>
        <taxon>Planctomycetota</taxon>
        <taxon>Planctomycetia</taxon>
        <taxon>Pirellulales</taxon>
        <taxon>Pirellulaceae</taxon>
        <taxon>Aporhodopirellula</taxon>
    </lineage>
</organism>